<dbReference type="EMBL" id="JBHSAB010000014">
    <property type="protein sequence ID" value="MFC3908858.1"/>
    <property type="molecule type" value="Genomic_DNA"/>
</dbReference>
<dbReference type="Proteomes" id="UP001595758">
    <property type="component" value="Unassembled WGS sequence"/>
</dbReference>
<proteinExistence type="predicted"/>
<comment type="caution">
    <text evidence="1">The sequence shown here is derived from an EMBL/GenBank/DDBJ whole genome shotgun (WGS) entry which is preliminary data.</text>
</comment>
<dbReference type="RefSeq" id="WP_382342540.1">
    <property type="nucleotide sequence ID" value="NZ_JBHSAB010000014.1"/>
</dbReference>
<evidence type="ECO:0000313" key="1">
    <source>
        <dbReference type="EMBL" id="MFC3908858.1"/>
    </source>
</evidence>
<evidence type="ECO:0000313" key="2">
    <source>
        <dbReference type="Proteomes" id="UP001595758"/>
    </source>
</evidence>
<organism evidence="1 2">
    <name type="scientific">Legionella dresdenensis</name>
    <dbReference type="NCBI Taxonomy" id="450200"/>
    <lineage>
        <taxon>Bacteria</taxon>
        <taxon>Pseudomonadati</taxon>
        <taxon>Pseudomonadota</taxon>
        <taxon>Gammaproteobacteria</taxon>
        <taxon>Legionellales</taxon>
        <taxon>Legionellaceae</taxon>
        <taxon>Legionella</taxon>
    </lineage>
</organism>
<protein>
    <submittedName>
        <fullName evidence="1">Transmission trait enhancer LetE</fullName>
    </submittedName>
</protein>
<sequence>MNDTTEILSHLKLRLNIEHPDLEDCYIDGYESAVAELDEEANPFSAGTSEYNQWQEGWWAGFYGEEPLFTLAGKETMAETSEAEADASGAANDSDYHSVFYGNFFTTFLKITGALAATAVVGYQVLDLVA</sequence>
<keyword evidence="2" id="KW-1185">Reference proteome</keyword>
<gene>
    <name evidence="1" type="ORF">ACFORL_07185</name>
</gene>
<accession>A0ABV8CEU7</accession>
<reference evidence="2" key="1">
    <citation type="journal article" date="2019" name="Int. J. Syst. Evol. Microbiol.">
        <title>The Global Catalogue of Microorganisms (GCM) 10K type strain sequencing project: providing services to taxonomists for standard genome sequencing and annotation.</title>
        <authorList>
            <consortium name="The Broad Institute Genomics Platform"/>
            <consortium name="The Broad Institute Genome Sequencing Center for Infectious Disease"/>
            <person name="Wu L."/>
            <person name="Ma J."/>
        </authorList>
    </citation>
    <scope>NUCLEOTIDE SEQUENCE [LARGE SCALE GENOMIC DNA]</scope>
    <source>
        <strain evidence="2">CCUG 59858</strain>
    </source>
</reference>
<name>A0ABV8CEU7_9GAMM</name>